<reference evidence="1" key="1">
    <citation type="journal article" date="2022" name="bioRxiv">
        <title>Sequencing and chromosome-scale assembly of the giantPleurodeles waltlgenome.</title>
        <authorList>
            <person name="Brown T."/>
            <person name="Elewa A."/>
            <person name="Iarovenko S."/>
            <person name="Subramanian E."/>
            <person name="Araus A.J."/>
            <person name="Petzold A."/>
            <person name="Susuki M."/>
            <person name="Suzuki K.-i.T."/>
            <person name="Hayashi T."/>
            <person name="Toyoda A."/>
            <person name="Oliveira C."/>
            <person name="Osipova E."/>
            <person name="Leigh N.D."/>
            <person name="Simon A."/>
            <person name="Yun M.H."/>
        </authorList>
    </citation>
    <scope>NUCLEOTIDE SEQUENCE</scope>
    <source>
        <strain evidence="1">20211129_DDA</strain>
        <tissue evidence="1">Liver</tissue>
    </source>
</reference>
<keyword evidence="2" id="KW-1185">Reference proteome</keyword>
<sequence>MRVAGNVLRARVALCWTEDQRYPGEGRAVRAVGRERSVALGDARLADPLLAQSETVLKLSVCWCPRNSCFLARLPRLGLARRPVMSSTPGPDFRRGFPAGLPCSHPG</sequence>
<proteinExistence type="predicted"/>
<evidence type="ECO:0000313" key="2">
    <source>
        <dbReference type="Proteomes" id="UP001066276"/>
    </source>
</evidence>
<comment type="caution">
    <text evidence="1">The sequence shown here is derived from an EMBL/GenBank/DDBJ whole genome shotgun (WGS) entry which is preliminary data.</text>
</comment>
<name>A0AAV7L4G2_PLEWA</name>
<organism evidence="1 2">
    <name type="scientific">Pleurodeles waltl</name>
    <name type="common">Iberian ribbed newt</name>
    <dbReference type="NCBI Taxonomy" id="8319"/>
    <lineage>
        <taxon>Eukaryota</taxon>
        <taxon>Metazoa</taxon>
        <taxon>Chordata</taxon>
        <taxon>Craniata</taxon>
        <taxon>Vertebrata</taxon>
        <taxon>Euteleostomi</taxon>
        <taxon>Amphibia</taxon>
        <taxon>Batrachia</taxon>
        <taxon>Caudata</taxon>
        <taxon>Salamandroidea</taxon>
        <taxon>Salamandridae</taxon>
        <taxon>Pleurodelinae</taxon>
        <taxon>Pleurodeles</taxon>
    </lineage>
</organism>
<protein>
    <submittedName>
        <fullName evidence="1">Uncharacterized protein</fullName>
    </submittedName>
</protein>
<dbReference type="Proteomes" id="UP001066276">
    <property type="component" value="Chromosome 12"/>
</dbReference>
<dbReference type="AlphaFoldDB" id="A0AAV7L4G2"/>
<accession>A0AAV7L4G2</accession>
<gene>
    <name evidence="1" type="ORF">NDU88_005292</name>
</gene>
<dbReference type="EMBL" id="JANPWB010000016">
    <property type="protein sequence ID" value="KAJ1085159.1"/>
    <property type="molecule type" value="Genomic_DNA"/>
</dbReference>
<evidence type="ECO:0000313" key="1">
    <source>
        <dbReference type="EMBL" id="KAJ1085159.1"/>
    </source>
</evidence>